<name>A0A5E4E883_PRUDU</name>
<sequence length="136" mass="15540">MEKVRAEIEAKIGQERLLEEQDLPKLTYLQKVINETLGLYPPSPFYSLMKPLRIVWDPEVWEEPTRFELERFEGWSGDGSEGYKLIAFGAGRRGCPGAALANRLIGLALGTWIQSFEWERISEENVDIVDVSLLIN</sequence>
<evidence type="ECO:0000313" key="9">
    <source>
        <dbReference type="Proteomes" id="UP000327085"/>
    </source>
</evidence>
<protein>
    <submittedName>
        <fullName evidence="8">PREDICTED: cytochrome</fullName>
    </submittedName>
</protein>
<dbReference type="PANTHER" id="PTHR47947:SF20">
    <property type="entry name" value="CYTOCHROME P450 FAMILY PROTEIN"/>
    <property type="match status" value="1"/>
</dbReference>
<dbReference type="Proteomes" id="UP000327085">
    <property type="component" value="Chromosome 1"/>
</dbReference>
<evidence type="ECO:0000256" key="6">
    <source>
        <dbReference type="PIRSR" id="PIRSR602401-1"/>
    </source>
</evidence>
<feature type="binding site" description="axial binding residue" evidence="6">
    <location>
        <position position="95"/>
    </location>
    <ligand>
        <name>heme</name>
        <dbReference type="ChEBI" id="CHEBI:30413"/>
    </ligand>
    <ligandPart>
        <name>Fe</name>
        <dbReference type="ChEBI" id="CHEBI:18248"/>
    </ligandPart>
</feature>
<dbReference type="GO" id="GO:0020037">
    <property type="term" value="F:heme binding"/>
    <property type="evidence" value="ECO:0007669"/>
    <property type="project" value="InterPro"/>
</dbReference>
<dbReference type="Gramene" id="VVA12004">
    <property type="protein sequence ID" value="VVA12004"/>
    <property type="gene ID" value="Prudul26B014474"/>
</dbReference>
<dbReference type="Pfam" id="PF00067">
    <property type="entry name" value="p450"/>
    <property type="match status" value="2"/>
</dbReference>
<keyword evidence="4 6" id="KW-0408">Iron</keyword>
<evidence type="ECO:0000256" key="2">
    <source>
        <dbReference type="ARBA" id="ARBA00022723"/>
    </source>
</evidence>
<dbReference type="PROSITE" id="PS00086">
    <property type="entry name" value="CYTOCHROME_P450"/>
    <property type="match status" value="1"/>
</dbReference>
<comment type="similarity">
    <text evidence="7">Belongs to the cytochrome P450 family.</text>
</comment>
<dbReference type="PRINTS" id="PR00463">
    <property type="entry name" value="EP450I"/>
</dbReference>
<proteinExistence type="inferred from homology"/>
<dbReference type="PANTHER" id="PTHR47947">
    <property type="entry name" value="CYTOCHROME P450 82C3-RELATED"/>
    <property type="match status" value="1"/>
</dbReference>
<keyword evidence="2 6" id="KW-0479">Metal-binding</keyword>
<keyword evidence="3 7" id="KW-0560">Oxidoreductase</keyword>
<dbReference type="InterPro" id="IPR036396">
    <property type="entry name" value="Cyt_P450_sf"/>
</dbReference>
<dbReference type="GO" id="GO:0005506">
    <property type="term" value="F:iron ion binding"/>
    <property type="evidence" value="ECO:0007669"/>
    <property type="project" value="InterPro"/>
</dbReference>
<dbReference type="InterPro" id="IPR017972">
    <property type="entry name" value="Cyt_P450_CS"/>
</dbReference>
<evidence type="ECO:0000256" key="5">
    <source>
        <dbReference type="ARBA" id="ARBA00023033"/>
    </source>
</evidence>
<evidence type="ECO:0000256" key="3">
    <source>
        <dbReference type="ARBA" id="ARBA00023002"/>
    </source>
</evidence>
<reference evidence="9" key="1">
    <citation type="journal article" date="2020" name="Plant J.">
        <title>Transposons played a major role in the diversification between the closely related almond and peach genomes: results from the almond genome sequence.</title>
        <authorList>
            <person name="Alioto T."/>
            <person name="Alexiou K.G."/>
            <person name="Bardil A."/>
            <person name="Barteri F."/>
            <person name="Castanera R."/>
            <person name="Cruz F."/>
            <person name="Dhingra A."/>
            <person name="Duval H."/>
            <person name="Fernandez I Marti A."/>
            <person name="Frias L."/>
            <person name="Galan B."/>
            <person name="Garcia J.L."/>
            <person name="Howad W."/>
            <person name="Gomez-Garrido J."/>
            <person name="Gut M."/>
            <person name="Julca I."/>
            <person name="Morata J."/>
            <person name="Puigdomenech P."/>
            <person name="Ribeca P."/>
            <person name="Rubio Cabetas M.J."/>
            <person name="Vlasova A."/>
            <person name="Wirthensohn M."/>
            <person name="Garcia-Mas J."/>
            <person name="Gabaldon T."/>
            <person name="Casacuberta J.M."/>
            <person name="Arus P."/>
        </authorList>
    </citation>
    <scope>NUCLEOTIDE SEQUENCE [LARGE SCALE GENOMIC DNA]</scope>
    <source>
        <strain evidence="9">cv. Texas</strain>
    </source>
</reference>
<dbReference type="Gene3D" id="1.10.630.10">
    <property type="entry name" value="Cytochrome P450"/>
    <property type="match status" value="2"/>
</dbReference>
<dbReference type="GO" id="GO:0016705">
    <property type="term" value="F:oxidoreductase activity, acting on paired donors, with incorporation or reduction of molecular oxygen"/>
    <property type="evidence" value="ECO:0007669"/>
    <property type="project" value="InterPro"/>
</dbReference>
<evidence type="ECO:0000256" key="7">
    <source>
        <dbReference type="RuleBase" id="RU000461"/>
    </source>
</evidence>
<dbReference type="SUPFAM" id="SSF48264">
    <property type="entry name" value="Cytochrome P450"/>
    <property type="match status" value="1"/>
</dbReference>
<dbReference type="EMBL" id="CABIKO010000004">
    <property type="protein sequence ID" value="VVA12004.1"/>
    <property type="molecule type" value="Genomic_DNA"/>
</dbReference>
<dbReference type="InParanoid" id="A0A5E4E883"/>
<accession>A0A5E4E883</accession>
<dbReference type="OMA" id="TIECALS"/>
<keyword evidence="1 6" id="KW-0349">Heme</keyword>
<evidence type="ECO:0000256" key="1">
    <source>
        <dbReference type="ARBA" id="ARBA00022617"/>
    </source>
</evidence>
<comment type="cofactor">
    <cofactor evidence="6">
        <name>heme</name>
        <dbReference type="ChEBI" id="CHEBI:30413"/>
    </cofactor>
</comment>
<dbReference type="AlphaFoldDB" id="A0A5E4E883"/>
<dbReference type="InterPro" id="IPR002401">
    <property type="entry name" value="Cyt_P450_E_grp-I"/>
</dbReference>
<organism evidence="8 9">
    <name type="scientific">Prunus dulcis</name>
    <name type="common">Almond</name>
    <name type="synonym">Amygdalus dulcis</name>
    <dbReference type="NCBI Taxonomy" id="3755"/>
    <lineage>
        <taxon>Eukaryota</taxon>
        <taxon>Viridiplantae</taxon>
        <taxon>Streptophyta</taxon>
        <taxon>Embryophyta</taxon>
        <taxon>Tracheophyta</taxon>
        <taxon>Spermatophyta</taxon>
        <taxon>Magnoliopsida</taxon>
        <taxon>eudicotyledons</taxon>
        <taxon>Gunneridae</taxon>
        <taxon>Pentapetalae</taxon>
        <taxon>rosids</taxon>
        <taxon>fabids</taxon>
        <taxon>Rosales</taxon>
        <taxon>Rosaceae</taxon>
        <taxon>Amygdaloideae</taxon>
        <taxon>Amygdaleae</taxon>
        <taxon>Prunus</taxon>
    </lineage>
</organism>
<keyword evidence="5 7" id="KW-0503">Monooxygenase</keyword>
<dbReference type="GO" id="GO:0004497">
    <property type="term" value="F:monooxygenase activity"/>
    <property type="evidence" value="ECO:0007669"/>
    <property type="project" value="UniProtKB-KW"/>
</dbReference>
<dbReference type="InterPro" id="IPR001128">
    <property type="entry name" value="Cyt_P450"/>
</dbReference>
<evidence type="ECO:0000313" key="8">
    <source>
        <dbReference type="EMBL" id="VVA12004.1"/>
    </source>
</evidence>
<evidence type="ECO:0000256" key="4">
    <source>
        <dbReference type="ARBA" id="ARBA00023004"/>
    </source>
</evidence>
<dbReference type="InterPro" id="IPR050651">
    <property type="entry name" value="Plant_Cytochrome_P450_Monoox"/>
</dbReference>
<gene>
    <name evidence="8" type="ORF">ALMOND_2B014474</name>
</gene>